<dbReference type="NCBIfam" id="NF005448">
    <property type="entry name" value="PRK07037.1"/>
    <property type="match status" value="1"/>
</dbReference>
<proteinExistence type="inferred from homology"/>
<dbReference type="InterPro" id="IPR036388">
    <property type="entry name" value="WH-like_DNA-bd_sf"/>
</dbReference>
<dbReference type="GO" id="GO:0003677">
    <property type="term" value="F:DNA binding"/>
    <property type="evidence" value="ECO:0007669"/>
    <property type="project" value="InterPro"/>
</dbReference>
<dbReference type="GeneID" id="55530412"/>
<dbReference type="SUPFAM" id="SSF88659">
    <property type="entry name" value="Sigma3 and sigma4 domains of RNA polymerase sigma factors"/>
    <property type="match status" value="1"/>
</dbReference>
<dbReference type="InterPro" id="IPR013249">
    <property type="entry name" value="RNA_pol_sigma70_r4_t2"/>
</dbReference>
<dbReference type="InterPro" id="IPR013324">
    <property type="entry name" value="RNA_pol_sigma_r3/r4-like"/>
</dbReference>
<evidence type="ECO:0000313" key="8">
    <source>
        <dbReference type="Proteomes" id="UP000236649"/>
    </source>
</evidence>
<dbReference type="AlphaFoldDB" id="A0AAJ4ST68"/>
<dbReference type="InterPro" id="IPR039425">
    <property type="entry name" value="RNA_pol_sigma-70-like"/>
</dbReference>
<dbReference type="PANTHER" id="PTHR43133">
    <property type="entry name" value="RNA POLYMERASE ECF-TYPE SIGMA FACTO"/>
    <property type="match status" value="1"/>
</dbReference>
<protein>
    <submittedName>
        <fullName evidence="7">RNA polymerase factor sigma-70</fullName>
    </submittedName>
</protein>
<dbReference type="InterPro" id="IPR013325">
    <property type="entry name" value="RNA_pol_sigma_r2"/>
</dbReference>
<sequence length="239" mass="26441">MAESMARFAARIDRHPAAFAQGALDDIDCEPSEAPREAHSSSSEERGCEGLLLDVLIENRRSLIQLARSFVGCSSRAEDVVHDVFIKLTGFSNQDDVRQPLAYVARMVRNASIDACRRQSLENTWHACEEDGLDVPSPEPSPESALVTRDSLRHAFDALAQLPERTRSAFERVRLREETLQETARALNVSQTLVHFMVRDAAKHCADCMHAGAQNVAYAKTTGRSKKSCASNVKQMTAL</sequence>
<keyword evidence="4" id="KW-0804">Transcription</keyword>
<evidence type="ECO:0000256" key="2">
    <source>
        <dbReference type="ARBA" id="ARBA00023015"/>
    </source>
</evidence>
<dbReference type="Gene3D" id="1.10.1740.10">
    <property type="match status" value="1"/>
</dbReference>
<evidence type="ECO:0000256" key="4">
    <source>
        <dbReference type="ARBA" id="ARBA00023163"/>
    </source>
</evidence>
<dbReference type="RefSeq" id="WP_039899855.1">
    <property type="nucleotide sequence ID" value="NZ_AKAU01000028.1"/>
</dbReference>
<organism evidence="7 8">
    <name type="scientific">Paraburkholderia hospita</name>
    <dbReference type="NCBI Taxonomy" id="169430"/>
    <lineage>
        <taxon>Bacteria</taxon>
        <taxon>Pseudomonadati</taxon>
        <taxon>Pseudomonadota</taxon>
        <taxon>Betaproteobacteria</taxon>
        <taxon>Burkholderiales</taxon>
        <taxon>Burkholderiaceae</taxon>
        <taxon>Paraburkholderia</taxon>
    </lineage>
</organism>
<dbReference type="NCBIfam" id="TIGR02937">
    <property type="entry name" value="sigma70-ECF"/>
    <property type="match status" value="1"/>
</dbReference>
<dbReference type="EMBL" id="CP026106">
    <property type="protein sequence ID" value="AUT70485.1"/>
    <property type="molecule type" value="Genomic_DNA"/>
</dbReference>
<dbReference type="GO" id="GO:0016987">
    <property type="term" value="F:sigma factor activity"/>
    <property type="evidence" value="ECO:0007669"/>
    <property type="project" value="UniProtKB-KW"/>
</dbReference>
<dbReference type="InterPro" id="IPR014284">
    <property type="entry name" value="RNA_pol_sigma-70_dom"/>
</dbReference>
<reference evidence="7 8" key="1">
    <citation type="submission" date="2018-01" db="EMBL/GenBank/DDBJ databases">
        <title>Species boundaries and ecological features among Paraburkholderia terrae DSMZ17804T, P. hospita DSMZ17164T and P. caribensis DSMZ13236T.</title>
        <authorList>
            <person name="Pratama A.A."/>
        </authorList>
    </citation>
    <scope>NUCLEOTIDE SEQUENCE [LARGE SCALE GENOMIC DNA]</scope>
    <source>
        <strain evidence="7 8">DSM 17164</strain>
    </source>
</reference>
<feature type="domain" description="RNA polymerase sigma-70 region 2" evidence="5">
    <location>
        <begin position="58"/>
        <end position="120"/>
    </location>
</feature>
<dbReference type="Gene3D" id="1.10.10.10">
    <property type="entry name" value="Winged helix-like DNA-binding domain superfamily/Winged helix DNA-binding domain"/>
    <property type="match status" value="1"/>
</dbReference>
<feature type="domain" description="RNA polymerase sigma factor 70 region 4 type 2" evidence="6">
    <location>
        <begin position="157"/>
        <end position="205"/>
    </location>
</feature>
<evidence type="ECO:0000259" key="6">
    <source>
        <dbReference type="Pfam" id="PF08281"/>
    </source>
</evidence>
<evidence type="ECO:0000256" key="1">
    <source>
        <dbReference type="ARBA" id="ARBA00010641"/>
    </source>
</evidence>
<evidence type="ECO:0000259" key="5">
    <source>
        <dbReference type="Pfam" id="PF04542"/>
    </source>
</evidence>
<comment type="similarity">
    <text evidence="1">Belongs to the sigma-70 factor family. ECF subfamily.</text>
</comment>
<dbReference type="InterPro" id="IPR007627">
    <property type="entry name" value="RNA_pol_sigma70_r2"/>
</dbReference>
<accession>A0AAJ4ST68</accession>
<dbReference type="PANTHER" id="PTHR43133:SF63">
    <property type="entry name" value="RNA POLYMERASE SIGMA FACTOR FECI-RELATED"/>
    <property type="match status" value="1"/>
</dbReference>
<dbReference type="GO" id="GO:0006352">
    <property type="term" value="P:DNA-templated transcription initiation"/>
    <property type="evidence" value="ECO:0007669"/>
    <property type="project" value="InterPro"/>
</dbReference>
<dbReference type="Proteomes" id="UP000236649">
    <property type="component" value="Chromosome 2"/>
</dbReference>
<dbReference type="Pfam" id="PF04542">
    <property type="entry name" value="Sigma70_r2"/>
    <property type="match status" value="1"/>
</dbReference>
<dbReference type="SUPFAM" id="SSF88946">
    <property type="entry name" value="Sigma2 domain of RNA polymerase sigma factors"/>
    <property type="match status" value="1"/>
</dbReference>
<evidence type="ECO:0000256" key="3">
    <source>
        <dbReference type="ARBA" id="ARBA00023082"/>
    </source>
</evidence>
<dbReference type="KEGG" id="phs:C2L64_18975"/>
<keyword evidence="2" id="KW-0805">Transcription regulation</keyword>
<name>A0AAJ4ST68_9BURK</name>
<keyword evidence="3" id="KW-0731">Sigma factor</keyword>
<gene>
    <name evidence="7" type="ORF">C2L64_18975</name>
</gene>
<dbReference type="Pfam" id="PF08281">
    <property type="entry name" value="Sigma70_r4_2"/>
    <property type="match status" value="1"/>
</dbReference>
<evidence type="ECO:0000313" key="7">
    <source>
        <dbReference type="EMBL" id="AUT70485.1"/>
    </source>
</evidence>